<dbReference type="InterPro" id="IPR018076">
    <property type="entry name" value="T2SS_GspF_dom"/>
</dbReference>
<dbReference type="AlphaFoldDB" id="A0A084JPK0"/>
<dbReference type="Proteomes" id="UP000028525">
    <property type="component" value="Unassembled WGS sequence"/>
</dbReference>
<evidence type="ECO:0000256" key="1">
    <source>
        <dbReference type="ARBA" id="ARBA00004651"/>
    </source>
</evidence>
<evidence type="ECO:0000259" key="8">
    <source>
        <dbReference type="Pfam" id="PF00482"/>
    </source>
</evidence>
<dbReference type="OrthoDB" id="1733538at2"/>
<keyword evidence="10" id="KW-1185">Reference proteome</keyword>
<dbReference type="InterPro" id="IPR003004">
    <property type="entry name" value="GspF/PilC"/>
</dbReference>
<evidence type="ECO:0000256" key="5">
    <source>
        <dbReference type="ARBA" id="ARBA00022989"/>
    </source>
</evidence>
<dbReference type="EMBL" id="JPME01000008">
    <property type="protein sequence ID" value="KEZ90884.1"/>
    <property type="molecule type" value="Genomic_DNA"/>
</dbReference>
<evidence type="ECO:0000256" key="3">
    <source>
        <dbReference type="ARBA" id="ARBA00022475"/>
    </source>
</evidence>
<feature type="domain" description="Type II secretion system protein GspF" evidence="8">
    <location>
        <begin position="219"/>
        <end position="341"/>
    </location>
</feature>
<organism evidence="9 10">
    <name type="scientific">Lacrimispora celerecrescens</name>
    <dbReference type="NCBI Taxonomy" id="29354"/>
    <lineage>
        <taxon>Bacteria</taxon>
        <taxon>Bacillati</taxon>
        <taxon>Bacillota</taxon>
        <taxon>Clostridia</taxon>
        <taxon>Lachnospirales</taxon>
        <taxon>Lachnospiraceae</taxon>
        <taxon>Lacrimispora</taxon>
    </lineage>
</organism>
<dbReference type="GO" id="GO:0005886">
    <property type="term" value="C:plasma membrane"/>
    <property type="evidence" value="ECO:0007669"/>
    <property type="project" value="UniProtKB-SubCell"/>
</dbReference>
<reference evidence="9 10" key="1">
    <citation type="submission" date="2014-07" db="EMBL/GenBank/DDBJ databases">
        <title>Draft genome of Clostridium celerecrescens 152B isolated from sediments associated with methane hydrate from Krishna Godavari basin.</title>
        <authorList>
            <person name="Honkalas V.S."/>
            <person name="Dabir A.P."/>
            <person name="Arora P."/>
            <person name="Dhakephalkar P.K."/>
        </authorList>
    </citation>
    <scope>NUCLEOTIDE SEQUENCE [LARGE SCALE GENOMIC DNA]</scope>
    <source>
        <strain evidence="9 10">152B</strain>
    </source>
</reference>
<evidence type="ECO:0000313" key="10">
    <source>
        <dbReference type="Proteomes" id="UP000028525"/>
    </source>
</evidence>
<feature type="transmembrane region" description="Helical" evidence="7">
    <location>
        <begin position="118"/>
        <end position="141"/>
    </location>
</feature>
<protein>
    <submittedName>
        <fullName evidence="9">Type II secretion system protein F</fullName>
    </submittedName>
</protein>
<sequence>MKMKAKKRYSARELSAFCLQISILLHSAIPLDEGLSVMAEDSVWEEEKQILKQMAEEAELGVPFSKVLENTGFYPAYVIRMAKLGEETGTLDQIMESLAGYYEKEHILMKNIRNAVTYPIIMIFMLLVVLLVLFAKVMPIFEQVYQQLGAEMSPVSLAATRLGGVFCAVALVLGILLTLAAVLVWLLGRKGKKLLVAERLIHWIKKRSRMALAISKRRFTAVLALTLHSGLELEKGMELAGQLVENQAVEEKIRQCAKELEDGTDYYTAMKNTGLFNGFYAQMIKVGTRSGQLDRVMDEISKSYEDEADTAMEHMVSRFEPTVVAVLAVAVGLVLLSVMLPLVSVLSAIG</sequence>
<feature type="transmembrane region" description="Helical" evidence="7">
    <location>
        <begin position="323"/>
        <end position="349"/>
    </location>
</feature>
<dbReference type="RefSeq" id="WP_038278862.1">
    <property type="nucleotide sequence ID" value="NZ_JPME01000008.1"/>
</dbReference>
<evidence type="ECO:0000256" key="6">
    <source>
        <dbReference type="ARBA" id="ARBA00023136"/>
    </source>
</evidence>
<keyword evidence="5 7" id="KW-1133">Transmembrane helix</keyword>
<evidence type="ECO:0000313" key="9">
    <source>
        <dbReference type="EMBL" id="KEZ90884.1"/>
    </source>
</evidence>
<keyword evidence="4 7" id="KW-0812">Transmembrane</keyword>
<dbReference type="InterPro" id="IPR042094">
    <property type="entry name" value="T2SS_GspF_sf"/>
</dbReference>
<gene>
    <name evidence="9" type="ORF">IO98_05715</name>
</gene>
<dbReference type="Pfam" id="PF00482">
    <property type="entry name" value="T2SSF"/>
    <property type="match status" value="2"/>
</dbReference>
<comment type="subcellular location">
    <subcellularLocation>
        <location evidence="1">Cell membrane</location>
        <topology evidence="1">Multi-pass membrane protein</topology>
    </subcellularLocation>
</comment>
<dbReference type="STRING" id="29354.IO98_05715"/>
<evidence type="ECO:0000256" key="4">
    <source>
        <dbReference type="ARBA" id="ARBA00022692"/>
    </source>
</evidence>
<evidence type="ECO:0000256" key="7">
    <source>
        <dbReference type="SAM" id="Phobius"/>
    </source>
</evidence>
<feature type="domain" description="Type II secretion system protein GspF" evidence="8">
    <location>
        <begin position="17"/>
        <end position="139"/>
    </location>
</feature>
<dbReference type="PRINTS" id="PR00812">
    <property type="entry name" value="BCTERIALGSPF"/>
</dbReference>
<comment type="caution">
    <text evidence="9">The sequence shown here is derived from an EMBL/GenBank/DDBJ whole genome shotgun (WGS) entry which is preliminary data.</text>
</comment>
<keyword evidence="3" id="KW-1003">Cell membrane</keyword>
<feature type="transmembrane region" description="Helical" evidence="7">
    <location>
        <begin position="162"/>
        <end position="187"/>
    </location>
</feature>
<dbReference type="Gene3D" id="1.20.81.30">
    <property type="entry name" value="Type II secretion system (T2SS), domain F"/>
    <property type="match status" value="2"/>
</dbReference>
<evidence type="ECO:0000256" key="2">
    <source>
        <dbReference type="ARBA" id="ARBA00005745"/>
    </source>
</evidence>
<dbReference type="PANTHER" id="PTHR30012:SF0">
    <property type="entry name" value="TYPE II SECRETION SYSTEM PROTEIN F-RELATED"/>
    <property type="match status" value="1"/>
</dbReference>
<keyword evidence="6 7" id="KW-0472">Membrane</keyword>
<dbReference type="PANTHER" id="PTHR30012">
    <property type="entry name" value="GENERAL SECRETION PATHWAY PROTEIN"/>
    <property type="match status" value="1"/>
</dbReference>
<accession>A0A084JPK0</accession>
<comment type="similarity">
    <text evidence="2">Belongs to the GSP F family.</text>
</comment>
<name>A0A084JPK0_9FIRM</name>
<proteinExistence type="inferred from homology"/>